<protein>
    <submittedName>
        <fullName evidence="1">Uncharacterized protein</fullName>
    </submittedName>
</protein>
<proteinExistence type="predicted"/>
<accession>A0ACB9SLX8</accession>
<keyword evidence="2" id="KW-1185">Reference proteome</keyword>
<name>A0ACB9SLX8_HOLOL</name>
<dbReference type="Proteomes" id="UP001056778">
    <property type="component" value="Chromosome 9"/>
</dbReference>
<gene>
    <name evidence="1" type="ORF">MML48_9g00005388</name>
</gene>
<evidence type="ECO:0000313" key="1">
    <source>
        <dbReference type="EMBL" id="KAI4455601.1"/>
    </source>
</evidence>
<comment type="caution">
    <text evidence="1">The sequence shown here is derived from an EMBL/GenBank/DDBJ whole genome shotgun (WGS) entry which is preliminary data.</text>
</comment>
<evidence type="ECO:0000313" key="2">
    <source>
        <dbReference type="Proteomes" id="UP001056778"/>
    </source>
</evidence>
<reference evidence="1" key="1">
    <citation type="submission" date="2022-04" db="EMBL/GenBank/DDBJ databases">
        <title>Chromosome-scale genome assembly of Holotrichia oblita Faldermann.</title>
        <authorList>
            <person name="Rongchong L."/>
        </authorList>
    </citation>
    <scope>NUCLEOTIDE SEQUENCE</scope>
    <source>
        <strain evidence="1">81SQS9</strain>
    </source>
</reference>
<dbReference type="EMBL" id="CM043023">
    <property type="protein sequence ID" value="KAI4455601.1"/>
    <property type="molecule type" value="Genomic_DNA"/>
</dbReference>
<sequence length="141" mass="16089">MDDDEAAAVIQIQQDIEEAEVDILAVPRRFLVNEDAFAISDAAFIKNFRLSKNLCRTLIELVRPYIVPPSRRSALTLETKVCDENLKIMNVNARFPASAHDAHIWRQSQISQTMEGIYRNVNNESFFLIGDSGRYIGTERM</sequence>
<organism evidence="1 2">
    <name type="scientific">Holotrichia oblita</name>
    <name type="common">Chafer beetle</name>
    <dbReference type="NCBI Taxonomy" id="644536"/>
    <lineage>
        <taxon>Eukaryota</taxon>
        <taxon>Metazoa</taxon>
        <taxon>Ecdysozoa</taxon>
        <taxon>Arthropoda</taxon>
        <taxon>Hexapoda</taxon>
        <taxon>Insecta</taxon>
        <taxon>Pterygota</taxon>
        <taxon>Neoptera</taxon>
        <taxon>Endopterygota</taxon>
        <taxon>Coleoptera</taxon>
        <taxon>Polyphaga</taxon>
        <taxon>Scarabaeiformia</taxon>
        <taxon>Scarabaeidae</taxon>
        <taxon>Melolonthinae</taxon>
        <taxon>Holotrichia</taxon>
    </lineage>
</organism>